<evidence type="ECO:0000313" key="2">
    <source>
        <dbReference type="Proteomes" id="UP000265566"/>
    </source>
</evidence>
<organism evidence="1 2">
    <name type="scientific">Medicago truncatula</name>
    <name type="common">Barrel medic</name>
    <name type="synonym">Medicago tribuloides</name>
    <dbReference type="NCBI Taxonomy" id="3880"/>
    <lineage>
        <taxon>Eukaryota</taxon>
        <taxon>Viridiplantae</taxon>
        <taxon>Streptophyta</taxon>
        <taxon>Embryophyta</taxon>
        <taxon>Tracheophyta</taxon>
        <taxon>Spermatophyta</taxon>
        <taxon>Magnoliopsida</taxon>
        <taxon>eudicotyledons</taxon>
        <taxon>Gunneridae</taxon>
        <taxon>Pentapetalae</taxon>
        <taxon>rosids</taxon>
        <taxon>fabids</taxon>
        <taxon>Fabales</taxon>
        <taxon>Fabaceae</taxon>
        <taxon>Papilionoideae</taxon>
        <taxon>50 kb inversion clade</taxon>
        <taxon>NPAAA clade</taxon>
        <taxon>Hologalegina</taxon>
        <taxon>IRL clade</taxon>
        <taxon>Trifolieae</taxon>
        <taxon>Medicago</taxon>
    </lineage>
</organism>
<dbReference type="AlphaFoldDB" id="A0A396JA86"/>
<evidence type="ECO:0000313" key="1">
    <source>
        <dbReference type="EMBL" id="RHN75199.1"/>
    </source>
</evidence>
<accession>A0A396JA86</accession>
<reference evidence="2" key="1">
    <citation type="journal article" date="2018" name="Nat. Plants">
        <title>Whole-genome landscape of Medicago truncatula symbiotic genes.</title>
        <authorList>
            <person name="Pecrix Y."/>
            <person name="Staton S.E."/>
            <person name="Sallet E."/>
            <person name="Lelandais-Briere C."/>
            <person name="Moreau S."/>
            <person name="Carrere S."/>
            <person name="Blein T."/>
            <person name="Jardinaud M.F."/>
            <person name="Latrasse D."/>
            <person name="Zouine M."/>
            <person name="Zahm M."/>
            <person name="Kreplak J."/>
            <person name="Mayjonade B."/>
            <person name="Satge C."/>
            <person name="Perez M."/>
            <person name="Cauet S."/>
            <person name="Marande W."/>
            <person name="Chantry-Darmon C."/>
            <person name="Lopez-Roques C."/>
            <person name="Bouchez O."/>
            <person name="Berard A."/>
            <person name="Debelle F."/>
            <person name="Munos S."/>
            <person name="Bendahmane A."/>
            <person name="Berges H."/>
            <person name="Niebel A."/>
            <person name="Buitink J."/>
            <person name="Frugier F."/>
            <person name="Benhamed M."/>
            <person name="Crespi M."/>
            <person name="Gouzy J."/>
            <person name="Gamas P."/>
        </authorList>
    </citation>
    <scope>NUCLEOTIDE SEQUENCE [LARGE SCALE GENOMIC DNA]</scope>
    <source>
        <strain evidence="2">cv. Jemalong A17</strain>
    </source>
</reference>
<dbReference type="EMBL" id="PSQE01000002">
    <property type="protein sequence ID" value="RHN75199.1"/>
    <property type="molecule type" value="Genomic_DNA"/>
</dbReference>
<name>A0A396JA86_MEDTR</name>
<comment type="caution">
    <text evidence="1">The sequence shown here is derived from an EMBL/GenBank/DDBJ whole genome shotgun (WGS) entry which is preliminary data.</text>
</comment>
<sequence length="71" mass="8114">MLIKGNKTSTILSHILYANDVMLFCKGTSSNIHILSEFFARYTHITSQVINPIKSTIFCWFHISIKISSHN</sequence>
<dbReference type="Proteomes" id="UP000265566">
    <property type="component" value="Chromosome 2"/>
</dbReference>
<gene>
    <name evidence="1" type="ORF">MtrunA17_Chr2g0318571</name>
</gene>
<dbReference type="Gramene" id="rna11369">
    <property type="protein sequence ID" value="RHN75199.1"/>
    <property type="gene ID" value="gene11369"/>
</dbReference>
<proteinExistence type="predicted"/>
<protein>
    <submittedName>
        <fullName evidence="1">Uncharacterized protein</fullName>
    </submittedName>
</protein>